<dbReference type="STRING" id="1122207.MUS1_07810"/>
<keyword evidence="1" id="KW-1133">Transmembrane helix</keyword>
<evidence type="ECO:0000313" key="3">
    <source>
        <dbReference type="Proteomes" id="UP000054058"/>
    </source>
</evidence>
<sequence length="116" mass="12967">MLINFGDNLWVSGVFAVFVGLVLGAFYFGGLWLTVRRLSTSPSVALLFLVSMLFRISVVVAGFYVLLGNSWQQLLLGLLGFMVLRLFATRFIKSKENTLIKVEPRVTTQEVEHNAP</sequence>
<dbReference type="eggNOG" id="ENOG50331H5">
    <property type="taxonomic scope" value="Bacteria"/>
</dbReference>
<dbReference type="PATRIC" id="fig|1122207.3.peg.873"/>
<dbReference type="AlphaFoldDB" id="X7E9M4"/>
<evidence type="ECO:0000256" key="1">
    <source>
        <dbReference type="SAM" id="Phobius"/>
    </source>
</evidence>
<gene>
    <name evidence="2" type="ORF">MUS1_07810</name>
</gene>
<name>X7E9M4_9GAMM</name>
<feature type="transmembrane region" description="Helical" evidence="1">
    <location>
        <begin position="45"/>
        <end position="67"/>
    </location>
</feature>
<dbReference type="Proteomes" id="UP000054058">
    <property type="component" value="Unassembled WGS sequence"/>
</dbReference>
<keyword evidence="1" id="KW-0472">Membrane</keyword>
<keyword evidence="3" id="KW-1185">Reference proteome</keyword>
<accession>X7E9M4</accession>
<dbReference type="OrthoDB" id="467414at2"/>
<keyword evidence="1" id="KW-0812">Transmembrane</keyword>
<feature type="transmembrane region" description="Helical" evidence="1">
    <location>
        <begin position="73"/>
        <end position="92"/>
    </location>
</feature>
<evidence type="ECO:0000313" key="2">
    <source>
        <dbReference type="EMBL" id="ETX11838.1"/>
    </source>
</evidence>
<dbReference type="EMBL" id="JAMB01000002">
    <property type="protein sequence ID" value="ETX11838.1"/>
    <property type="molecule type" value="Genomic_DNA"/>
</dbReference>
<organism evidence="2 3">
    <name type="scientific">Marinomonas ushuaiensis DSM 15871</name>
    <dbReference type="NCBI Taxonomy" id="1122207"/>
    <lineage>
        <taxon>Bacteria</taxon>
        <taxon>Pseudomonadati</taxon>
        <taxon>Pseudomonadota</taxon>
        <taxon>Gammaproteobacteria</taxon>
        <taxon>Oceanospirillales</taxon>
        <taxon>Oceanospirillaceae</taxon>
        <taxon>Marinomonas</taxon>
    </lineage>
</organism>
<proteinExistence type="predicted"/>
<reference evidence="2 3" key="1">
    <citation type="submission" date="2014-01" db="EMBL/GenBank/DDBJ databases">
        <title>Marinomonas ushuaiensis DSM 15871 Genome Sequencing.</title>
        <authorList>
            <person name="Lai Q."/>
            <person name="Shao Z.S."/>
        </authorList>
    </citation>
    <scope>NUCLEOTIDE SEQUENCE [LARGE SCALE GENOMIC DNA]</scope>
    <source>
        <strain evidence="2 3">DSM 15871</strain>
    </source>
</reference>
<feature type="transmembrane region" description="Helical" evidence="1">
    <location>
        <begin position="12"/>
        <end position="33"/>
    </location>
</feature>
<comment type="caution">
    <text evidence="2">The sequence shown here is derived from an EMBL/GenBank/DDBJ whole genome shotgun (WGS) entry which is preliminary data.</text>
</comment>
<dbReference type="NCBIfam" id="TIGR03165">
    <property type="entry name" value="F1F0_chp_2"/>
    <property type="match status" value="1"/>
</dbReference>
<dbReference type="Pfam" id="PF12966">
    <property type="entry name" value="AtpR"/>
    <property type="match status" value="1"/>
</dbReference>
<protein>
    <submittedName>
        <fullName evidence="2">F1F0 ATPase</fullName>
    </submittedName>
</protein>
<dbReference type="InterPro" id="IPR017581">
    <property type="entry name" value="AtpR-like"/>
</dbReference>